<keyword evidence="2" id="KW-0812">Transmembrane</keyword>
<comment type="caution">
    <text evidence="3">The sequence shown here is derived from an EMBL/GenBank/DDBJ whole genome shotgun (WGS) entry which is preliminary data.</text>
</comment>
<keyword evidence="2" id="KW-1133">Transmembrane helix</keyword>
<name>A0AAN8IT26_TRICO</name>
<sequence>MHRIPFAVPWKAYMLQNNVLLSQKRPRPYKRREESKSGIRTTDVLIVGILVVIPVCIVIIAALSFVRSKNRKMKQMPNAPHAHGNGAHPNPIKMVRSKTQKESWQGHSNQPIVAAMRPKKMKSEQLDIRKFKDRGPLEMRTEYKGTVRHDLDVEGSESLRDLKYDQDLNSFVLIGTTVETLMPQRSRIGPPSKSKRGGDLSVSAEGLKTASKESVKARQDRPAANFVSDSKSSVQKLSKRNDISSAQSKSSVEKWQPRNAGGDKTPRYYNLADLQKQRRK</sequence>
<feature type="compositionally biased region" description="Polar residues" evidence="1">
    <location>
        <begin position="227"/>
        <end position="236"/>
    </location>
</feature>
<feature type="transmembrane region" description="Helical" evidence="2">
    <location>
        <begin position="44"/>
        <end position="66"/>
    </location>
</feature>
<feature type="compositionally biased region" description="Basic and acidic residues" evidence="1">
    <location>
        <begin position="210"/>
        <end position="221"/>
    </location>
</feature>
<protein>
    <submittedName>
        <fullName evidence="3">Uncharacterized protein</fullName>
    </submittedName>
</protein>
<gene>
    <name evidence="3" type="ORF">GCK32_013986</name>
</gene>
<evidence type="ECO:0000313" key="3">
    <source>
        <dbReference type="EMBL" id="KAK5984916.1"/>
    </source>
</evidence>
<evidence type="ECO:0000313" key="4">
    <source>
        <dbReference type="Proteomes" id="UP001331761"/>
    </source>
</evidence>
<keyword evidence="2" id="KW-0472">Membrane</keyword>
<organism evidence="3 4">
    <name type="scientific">Trichostrongylus colubriformis</name>
    <name type="common">Black scour worm</name>
    <dbReference type="NCBI Taxonomy" id="6319"/>
    <lineage>
        <taxon>Eukaryota</taxon>
        <taxon>Metazoa</taxon>
        <taxon>Ecdysozoa</taxon>
        <taxon>Nematoda</taxon>
        <taxon>Chromadorea</taxon>
        <taxon>Rhabditida</taxon>
        <taxon>Rhabditina</taxon>
        <taxon>Rhabditomorpha</taxon>
        <taxon>Strongyloidea</taxon>
        <taxon>Trichostrongylidae</taxon>
        <taxon>Trichostrongylus</taxon>
    </lineage>
</organism>
<reference evidence="3 4" key="1">
    <citation type="submission" date="2019-10" db="EMBL/GenBank/DDBJ databases">
        <title>Assembly and Annotation for the nematode Trichostrongylus colubriformis.</title>
        <authorList>
            <person name="Martin J."/>
        </authorList>
    </citation>
    <scope>NUCLEOTIDE SEQUENCE [LARGE SCALE GENOMIC DNA]</scope>
    <source>
        <strain evidence="3">G859</strain>
        <tissue evidence="3">Whole worm</tissue>
    </source>
</reference>
<feature type="region of interest" description="Disordered" evidence="1">
    <location>
        <begin position="183"/>
        <end position="280"/>
    </location>
</feature>
<keyword evidence="4" id="KW-1185">Reference proteome</keyword>
<dbReference type="AlphaFoldDB" id="A0AAN8IT26"/>
<dbReference type="EMBL" id="WIXE01002321">
    <property type="protein sequence ID" value="KAK5984916.1"/>
    <property type="molecule type" value="Genomic_DNA"/>
</dbReference>
<dbReference type="Proteomes" id="UP001331761">
    <property type="component" value="Unassembled WGS sequence"/>
</dbReference>
<evidence type="ECO:0000256" key="1">
    <source>
        <dbReference type="SAM" id="MobiDB-lite"/>
    </source>
</evidence>
<accession>A0AAN8IT26</accession>
<evidence type="ECO:0000256" key="2">
    <source>
        <dbReference type="SAM" id="Phobius"/>
    </source>
</evidence>
<proteinExistence type="predicted"/>